<evidence type="ECO:0000256" key="1">
    <source>
        <dbReference type="ARBA" id="ARBA00010518"/>
    </source>
</evidence>
<name>A0ABU5ZQ35_9FLAO</name>
<keyword evidence="2" id="KW-0378">Hydrolase</keyword>
<dbReference type="SUPFAM" id="SSF53774">
    <property type="entry name" value="Glutaminase/Asparaginase"/>
    <property type="match status" value="1"/>
</dbReference>
<dbReference type="SFLD" id="SFLDS00057">
    <property type="entry name" value="Glutaminase/Asparaginase"/>
    <property type="match status" value="1"/>
</dbReference>
<evidence type="ECO:0000256" key="3">
    <source>
        <dbReference type="PROSITE-ProRule" id="PRU10099"/>
    </source>
</evidence>
<proteinExistence type="inferred from homology"/>
<dbReference type="InterPro" id="IPR006034">
    <property type="entry name" value="Asparaginase/glutaminase-like"/>
</dbReference>
<dbReference type="InterPro" id="IPR036152">
    <property type="entry name" value="Asp/glu_Ase-like_sf"/>
</dbReference>
<dbReference type="Pfam" id="PF00710">
    <property type="entry name" value="Asparaginase"/>
    <property type="match status" value="1"/>
</dbReference>
<dbReference type="Gene3D" id="3.40.50.40">
    <property type="match status" value="1"/>
</dbReference>
<dbReference type="PROSITE" id="PS51732">
    <property type="entry name" value="ASN_GLN_ASE_3"/>
    <property type="match status" value="1"/>
</dbReference>
<feature type="active site" evidence="3">
    <location>
        <position position="15"/>
    </location>
</feature>
<dbReference type="Pfam" id="PF17763">
    <property type="entry name" value="Asparaginase_C"/>
    <property type="match status" value="1"/>
</dbReference>
<dbReference type="RefSeq" id="WP_324178252.1">
    <property type="nucleotide sequence ID" value="NZ_BAABAW010000016.1"/>
</dbReference>
<dbReference type="NCBIfam" id="TIGR00519">
    <property type="entry name" value="asnASE_I"/>
    <property type="match status" value="1"/>
</dbReference>
<dbReference type="PANTHER" id="PTHR11707">
    <property type="entry name" value="L-ASPARAGINASE"/>
    <property type="match status" value="1"/>
</dbReference>
<dbReference type="InterPro" id="IPR041725">
    <property type="entry name" value="L-asparaginase_I"/>
</dbReference>
<evidence type="ECO:0000256" key="2">
    <source>
        <dbReference type="ARBA" id="ARBA00022801"/>
    </source>
</evidence>
<dbReference type="InterPro" id="IPR040919">
    <property type="entry name" value="Asparaginase_C"/>
</dbReference>
<dbReference type="InterPro" id="IPR020827">
    <property type="entry name" value="Asparaginase/glutaminase_AS1"/>
</dbReference>
<dbReference type="PIRSF" id="PIRSF001220">
    <property type="entry name" value="L-ASNase_gatD"/>
    <property type="match status" value="1"/>
</dbReference>
<dbReference type="PIRSF" id="PIRSF500176">
    <property type="entry name" value="L_ASNase"/>
    <property type="match status" value="1"/>
</dbReference>
<dbReference type="EMBL" id="JAYKLX010000001">
    <property type="protein sequence ID" value="MEB3344201.1"/>
    <property type="molecule type" value="Genomic_DNA"/>
</dbReference>
<dbReference type="InterPro" id="IPR027474">
    <property type="entry name" value="L-asparaginase_N"/>
</dbReference>
<protein>
    <submittedName>
        <fullName evidence="6">Asparaginase</fullName>
    </submittedName>
</protein>
<feature type="domain" description="Asparaginase/glutaminase C-terminal" evidence="5">
    <location>
        <begin position="217"/>
        <end position="330"/>
    </location>
</feature>
<dbReference type="PANTHER" id="PTHR11707:SF28">
    <property type="entry name" value="60 KDA LYSOPHOSPHOLIPASE"/>
    <property type="match status" value="1"/>
</dbReference>
<dbReference type="Proteomes" id="UP001327027">
    <property type="component" value="Unassembled WGS sequence"/>
</dbReference>
<dbReference type="InterPro" id="IPR037152">
    <property type="entry name" value="L-asparaginase_N_sf"/>
</dbReference>
<sequence length="344" mass="38256">MNSSPNILLIYTGGTIGMIKNFETGALAAFDFDELLLKIPELKQLDCSIDTVSFAEPIDSSDMNVDRWKDLGDIINTNYDAYDGFVVLHGSDTMSYTASAISFMFENLAKPIIFTGSQLPIGDLRTDAKENLITAVQIAALREKGKPIVTEVGLYFEYKLLRANRTTKINAEHFEAFQSLNYPMLVESGVHLKVNKSFLRLANRRKKMVYHTHFDNNIVIVKMFPGINEKIIQHIFSSEDIKGIIIETYGAGNTTTKKWFVDIISKTIKRGIPVVNVTQCAGGSVEMGKYDTSVALKKAGVISGKDITTEAAVAKLMYLLGENLPLKVLKTIYETSLRGEMLEN</sequence>
<evidence type="ECO:0000259" key="4">
    <source>
        <dbReference type="Pfam" id="PF00710"/>
    </source>
</evidence>
<dbReference type="PRINTS" id="PR00139">
    <property type="entry name" value="ASNGLNASE"/>
</dbReference>
<gene>
    <name evidence="6" type="ORF">U6A24_01955</name>
</gene>
<dbReference type="CDD" id="cd08963">
    <property type="entry name" value="L-asparaginase_I"/>
    <property type="match status" value="1"/>
</dbReference>
<evidence type="ECO:0000259" key="5">
    <source>
        <dbReference type="Pfam" id="PF17763"/>
    </source>
</evidence>
<dbReference type="InterPro" id="IPR027473">
    <property type="entry name" value="L-asparaginase_C"/>
</dbReference>
<dbReference type="SMART" id="SM00870">
    <property type="entry name" value="Asparaginase"/>
    <property type="match status" value="1"/>
</dbReference>
<dbReference type="PROSITE" id="PS00144">
    <property type="entry name" value="ASN_GLN_ASE_1"/>
    <property type="match status" value="1"/>
</dbReference>
<dbReference type="InterPro" id="IPR006033">
    <property type="entry name" value="AsnA_fam"/>
</dbReference>
<dbReference type="Gene3D" id="3.40.50.1170">
    <property type="entry name" value="L-asparaginase, N-terminal domain"/>
    <property type="match status" value="1"/>
</dbReference>
<accession>A0ABU5ZQ35</accession>
<comment type="caution">
    <text evidence="6">The sequence shown here is derived from an EMBL/GenBank/DDBJ whole genome shotgun (WGS) entry which is preliminary data.</text>
</comment>
<evidence type="ECO:0000313" key="7">
    <source>
        <dbReference type="Proteomes" id="UP001327027"/>
    </source>
</evidence>
<feature type="domain" description="L-asparaginase N-terminal" evidence="4">
    <location>
        <begin position="6"/>
        <end position="197"/>
    </location>
</feature>
<comment type="similarity">
    <text evidence="1">Belongs to the asparaginase 1 family.</text>
</comment>
<reference evidence="6 7" key="1">
    <citation type="journal article" date="2013" name="Int. J. Syst. Evol. Microbiol.">
        <title>Aquimarina gracilis sp. nov., isolated from the gut microflora of a mussel, Mytilus coruscus, and emended description of Aquimarina spongiae.</title>
        <authorList>
            <person name="Park S.C."/>
            <person name="Choe H.N."/>
            <person name="Baik K.S."/>
            <person name="Seong C.N."/>
        </authorList>
    </citation>
    <scope>NUCLEOTIDE SEQUENCE [LARGE SCALE GENOMIC DNA]</scope>
    <source>
        <strain evidence="6 7">PSC32</strain>
    </source>
</reference>
<organism evidence="6 7">
    <name type="scientific">Aquimarina gracilis</name>
    <dbReference type="NCBI Taxonomy" id="874422"/>
    <lineage>
        <taxon>Bacteria</taxon>
        <taxon>Pseudomonadati</taxon>
        <taxon>Bacteroidota</taxon>
        <taxon>Flavobacteriia</taxon>
        <taxon>Flavobacteriales</taxon>
        <taxon>Flavobacteriaceae</taxon>
        <taxon>Aquimarina</taxon>
    </lineage>
</organism>
<keyword evidence="7" id="KW-1185">Reference proteome</keyword>
<evidence type="ECO:0000313" key="6">
    <source>
        <dbReference type="EMBL" id="MEB3344201.1"/>
    </source>
</evidence>